<evidence type="ECO:0000256" key="4">
    <source>
        <dbReference type="ARBA" id="ARBA00022989"/>
    </source>
</evidence>
<keyword evidence="8" id="KW-1185">Reference proteome</keyword>
<dbReference type="Pfam" id="PF00375">
    <property type="entry name" value="SDF"/>
    <property type="match status" value="1"/>
</dbReference>
<dbReference type="InterPro" id="IPR001991">
    <property type="entry name" value="Na-dicarboxylate_symporter"/>
</dbReference>
<evidence type="ECO:0000313" key="7">
    <source>
        <dbReference type="EMBL" id="MCF7560104.1"/>
    </source>
</evidence>
<dbReference type="PRINTS" id="PR00173">
    <property type="entry name" value="EDTRNSPORT"/>
</dbReference>
<keyword evidence="3 6" id="KW-0812">Transmembrane</keyword>
<evidence type="ECO:0000256" key="6">
    <source>
        <dbReference type="SAM" id="Phobius"/>
    </source>
</evidence>
<feature type="transmembrane region" description="Helical" evidence="6">
    <location>
        <begin position="202"/>
        <end position="223"/>
    </location>
</feature>
<feature type="transmembrane region" description="Helical" evidence="6">
    <location>
        <begin position="235"/>
        <end position="259"/>
    </location>
</feature>
<comment type="subcellular location">
    <subcellularLocation>
        <location evidence="1">Membrane</location>
        <topology evidence="1">Multi-pass membrane protein</topology>
    </subcellularLocation>
</comment>
<keyword evidence="5 6" id="KW-0472">Membrane</keyword>
<comment type="caution">
    <text evidence="7">The sequence shown here is derived from an EMBL/GenBank/DDBJ whole genome shotgun (WGS) entry which is preliminary data.</text>
</comment>
<evidence type="ECO:0000256" key="1">
    <source>
        <dbReference type="ARBA" id="ARBA00004141"/>
    </source>
</evidence>
<dbReference type="Gene3D" id="1.10.3860.10">
    <property type="entry name" value="Sodium:dicarboxylate symporter"/>
    <property type="match status" value="1"/>
</dbReference>
<sequence>MKKLALHWKIIIGMILGIIFGFIMNNVDGGKGFVTDWVAPFGTIFINLLKLIAVPLILASLIKGISDLKDISKIKSMGLRTIGIYIGTTLVAIIIGLSIVNTIKPGKGMPQDTLEKIKLKYENDAGVTDKLMKASAQKDAGPLQPLVDIFPSNIFESFVEASMLQVIFFALFVGICLLLIGEKKAKPLIDFFDSLNEVVMKMVDLIMLFAPYAVFALLANVIIAFDDAEILIKLLWYSLCVVGGLILMIGFYMILVTVYGKKSPLWFLKQISPAQLLAFSTSSSAATLPVTMERVEEHLGVDKEVSGFVLPVGATVNMDGTSLYQGIAAVFIMQVIWPEGLTFTNQLVIVATALLASIGSAAVPSAGMVMLVIVLESIGFPAELLPIGLALIFAVDRPLDMCRTVVNVTGDATVSLMVAKSLGKLHDPKPKEWDDHYDEVK</sequence>
<name>A0ABS9IH61_9FLAO</name>
<dbReference type="PANTHER" id="PTHR11958">
    <property type="entry name" value="SODIUM/DICARBOXYLATE SYMPORTER-RELATED"/>
    <property type="match status" value="1"/>
</dbReference>
<evidence type="ECO:0000256" key="5">
    <source>
        <dbReference type="ARBA" id="ARBA00023136"/>
    </source>
</evidence>
<feature type="transmembrane region" description="Helical" evidence="6">
    <location>
        <begin position="37"/>
        <end position="62"/>
    </location>
</feature>
<accession>A0ABS9IH61</accession>
<dbReference type="PANTHER" id="PTHR11958:SF63">
    <property type="entry name" value="AMINO ACID TRANSPORTER"/>
    <property type="match status" value="1"/>
</dbReference>
<evidence type="ECO:0000256" key="3">
    <source>
        <dbReference type="ARBA" id="ARBA00022692"/>
    </source>
</evidence>
<feature type="transmembrane region" description="Helical" evidence="6">
    <location>
        <begin position="7"/>
        <end position="25"/>
    </location>
</feature>
<dbReference type="InterPro" id="IPR050746">
    <property type="entry name" value="DAACS"/>
</dbReference>
<gene>
    <name evidence="7" type="ORF">L3X39_05590</name>
</gene>
<feature type="transmembrane region" description="Helical" evidence="6">
    <location>
        <begin position="369"/>
        <end position="395"/>
    </location>
</feature>
<evidence type="ECO:0000313" key="8">
    <source>
        <dbReference type="Proteomes" id="UP001200022"/>
    </source>
</evidence>
<dbReference type="SUPFAM" id="SSF118215">
    <property type="entry name" value="Proton glutamate symport protein"/>
    <property type="match status" value="1"/>
</dbReference>
<feature type="transmembrane region" description="Helical" evidence="6">
    <location>
        <begin position="343"/>
        <end position="363"/>
    </location>
</feature>
<proteinExistence type="predicted"/>
<evidence type="ECO:0000256" key="2">
    <source>
        <dbReference type="ARBA" id="ARBA00022448"/>
    </source>
</evidence>
<dbReference type="InterPro" id="IPR036458">
    <property type="entry name" value="Na:dicarbo_symporter_sf"/>
</dbReference>
<feature type="transmembrane region" description="Helical" evidence="6">
    <location>
        <begin position="82"/>
        <end position="103"/>
    </location>
</feature>
<keyword evidence="4 6" id="KW-1133">Transmembrane helix</keyword>
<dbReference type="EMBL" id="JAKKDV010000002">
    <property type="protein sequence ID" value="MCF7560104.1"/>
    <property type="molecule type" value="Genomic_DNA"/>
</dbReference>
<protein>
    <submittedName>
        <fullName evidence="7">Dicarboxylate/amino acid:cation symporter</fullName>
    </submittedName>
</protein>
<feature type="transmembrane region" description="Helical" evidence="6">
    <location>
        <begin position="162"/>
        <end position="181"/>
    </location>
</feature>
<keyword evidence="2" id="KW-0813">Transport</keyword>
<dbReference type="RefSeq" id="WP_237230788.1">
    <property type="nucleotide sequence ID" value="NZ_JAKKDV010000002.1"/>
</dbReference>
<reference evidence="7 8" key="1">
    <citation type="submission" date="2022-01" db="EMBL/GenBank/DDBJ databases">
        <title>Draft genome sequence of Sabulilitoribacter multivorans KCTC 32326.</title>
        <authorList>
            <person name="Oh J.-S."/>
        </authorList>
    </citation>
    <scope>NUCLEOTIDE SEQUENCE [LARGE SCALE GENOMIC DNA]</scope>
    <source>
        <strain evidence="7 8">M-M16</strain>
    </source>
</reference>
<organism evidence="7 8">
    <name type="scientific">Flaviramulus multivorans</name>
    <dbReference type="NCBI Taxonomy" id="1304750"/>
    <lineage>
        <taxon>Bacteria</taxon>
        <taxon>Pseudomonadati</taxon>
        <taxon>Bacteroidota</taxon>
        <taxon>Flavobacteriia</taxon>
        <taxon>Flavobacteriales</taxon>
        <taxon>Flavobacteriaceae</taxon>
        <taxon>Flaviramulus</taxon>
    </lineage>
</organism>
<dbReference type="Proteomes" id="UP001200022">
    <property type="component" value="Unassembled WGS sequence"/>
</dbReference>